<organism evidence="10 11">
    <name type="scientific">Frankliniella occidentalis</name>
    <name type="common">Western flower thrips</name>
    <name type="synonym">Euthrips occidentalis</name>
    <dbReference type="NCBI Taxonomy" id="133901"/>
    <lineage>
        <taxon>Eukaryota</taxon>
        <taxon>Metazoa</taxon>
        <taxon>Ecdysozoa</taxon>
        <taxon>Arthropoda</taxon>
        <taxon>Hexapoda</taxon>
        <taxon>Insecta</taxon>
        <taxon>Pterygota</taxon>
        <taxon>Neoptera</taxon>
        <taxon>Paraneoptera</taxon>
        <taxon>Thysanoptera</taxon>
        <taxon>Terebrantia</taxon>
        <taxon>Thripoidea</taxon>
        <taxon>Thripidae</taxon>
        <taxon>Frankliniella</taxon>
    </lineage>
</organism>
<evidence type="ECO:0000256" key="2">
    <source>
        <dbReference type="ARBA" id="ARBA00022723"/>
    </source>
</evidence>
<feature type="region of interest" description="Disordered" evidence="8">
    <location>
        <begin position="113"/>
        <end position="159"/>
    </location>
</feature>
<evidence type="ECO:0000256" key="5">
    <source>
        <dbReference type="ARBA" id="ARBA00022833"/>
    </source>
</evidence>
<feature type="domain" description="C2H2-type" evidence="9">
    <location>
        <begin position="197"/>
        <end position="224"/>
    </location>
</feature>
<sequence>MSTGARPGTPPGREAADWRDTEMEDEPCGVEHGDNPPGREVANEKQHPGIDAEQCGVEHGDDPDDVLDEQLGLVVTGTYSLRGHQEGNSGNLAEALVVVADAVHPQHTLRAELASNDNDSDVLGDDVDQTHLHGKTGQSDQTHGGKCEATSSTKNSIERESRNLPVAGLKCRYCSKTLISKTKLESHLRVHTGERPFKCETCEQSFTTKGSLTVHIRTHTGEKPYVCDFCKQRFSHKSSLVEHIRTHTGEKPYLCDFCKHLLGFLM</sequence>
<gene>
    <name evidence="11" type="primary">LOC127751912</name>
</gene>
<dbReference type="OrthoDB" id="6077919at2759"/>
<dbReference type="GO" id="GO:0008270">
    <property type="term" value="F:zinc ion binding"/>
    <property type="evidence" value="ECO:0007669"/>
    <property type="project" value="UniProtKB-KW"/>
</dbReference>
<dbReference type="KEGG" id="foc:127751912"/>
<dbReference type="InterPro" id="IPR036236">
    <property type="entry name" value="Znf_C2H2_sf"/>
</dbReference>
<keyword evidence="2" id="KW-0479">Metal-binding</keyword>
<dbReference type="SUPFAM" id="SSF57667">
    <property type="entry name" value="beta-beta-alpha zinc fingers"/>
    <property type="match status" value="2"/>
</dbReference>
<keyword evidence="10" id="KW-1185">Reference proteome</keyword>
<evidence type="ECO:0000256" key="8">
    <source>
        <dbReference type="SAM" id="MobiDB-lite"/>
    </source>
</evidence>
<evidence type="ECO:0000256" key="4">
    <source>
        <dbReference type="ARBA" id="ARBA00022771"/>
    </source>
</evidence>
<dbReference type="Pfam" id="PF00096">
    <property type="entry name" value="zf-C2H2"/>
    <property type="match status" value="3"/>
</dbReference>
<dbReference type="GeneID" id="127751912"/>
<keyword evidence="3" id="KW-0677">Repeat</keyword>
<dbReference type="GO" id="GO:0006355">
    <property type="term" value="P:regulation of DNA-templated transcription"/>
    <property type="evidence" value="ECO:0007669"/>
    <property type="project" value="UniProtKB-ARBA"/>
</dbReference>
<name>A0A9C6XV12_FRAOC</name>
<dbReference type="SMART" id="SM00355">
    <property type="entry name" value="ZnF_C2H2"/>
    <property type="match status" value="3"/>
</dbReference>
<dbReference type="PANTHER" id="PTHR16515:SF66">
    <property type="entry name" value="C2H2-TYPE DOMAIN-CONTAINING PROTEIN"/>
    <property type="match status" value="1"/>
</dbReference>
<evidence type="ECO:0000256" key="3">
    <source>
        <dbReference type="ARBA" id="ARBA00022737"/>
    </source>
</evidence>
<dbReference type="PANTHER" id="PTHR16515">
    <property type="entry name" value="PR DOMAIN ZINC FINGER PROTEIN"/>
    <property type="match status" value="1"/>
</dbReference>
<dbReference type="FunFam" id="3.30.160.60:FF:000733">
    <property type="entry name" value="Zinc finger protein 236 variant"/>
    <property type="match status" value="1"/>
</dbReference>
<reference evidence="11" key="1">
    <citation type="submission" date="2025-08" db="UniProtKB">
        <authorList>
            <consortium name="RefSeq"/>
        </authorList>
    </citation>
    <scope>IDENTIFICATION</scope>
    <source>
        <tissue evidence="11">Whole organism</tissue>
    </source>
</reference>
<dbReference type="GO" id="GO:0005634">
    <property type="term" value="C:nucleus"/>
    <property type="evidence" value="ECO:0007669"/>
    <property type="project" value="UniProtKB-SubCell"/>
</dbReference>
<dbReference type="InterPro" id="IPR050331">
    <property type="entry name" value="Zinc_finger"/>
</dbReference>
<keyword evidence="6" id="KW-0539">Nucleus</keyword>
<evidence type="ECO:0000259" key="9">
    <source>
        <dbReference type="PROSITE" id="PS50157"/>
    </source>
</evidence>
<dbReference type="InterPro" id="IPR013087">
    <property type="entry name" value="Znf_C2H2_type"/>
</dbReference>
<dbReference type="RefSeq" id="XP_052132148.1">
    <property type="nucleotide sequence ID" value="XM_052276188.1"/>
</dbReference>
<dbReference type="PROSITE" id="PS50157">
    <property type="entry name" value="ZINC_FINGER_C2H2_2"/>
    <property type="match status" value="3"/>
</dbReference>
<evidence type="ECO:0000313" key="10">
    <source>
        <dbReference type="Proteomes" id="UP000504606"/>
    </source>
</evidence>
<dbReference type="PROSITE" id="PS00028">
    <property type="entry name" value="ZINC_FINGER_C2H2_1"/>
    <property type="match status" value="3"/>
</dbReference>
<accession>A0A9C6XV12</accession>
<keyword evidence="5" id="KW-0862">Zinc</keyword>
<dbReference type="AlphaFoldDB" id="A0A9C6XV12"/>
<evidence type="ECO:0000313" key="11">
    <source>
        <dbReference type="RefSeq" id="XP_052132148.1"/>
    </source>
</evidence>
<evidence type="ECO:0000256" key="1">
    <source>
        <dbReference type="ARBA" id="ARBA00004123"/>
    </source>
</evidence>
<feature type="region of interest" description="Disordered" evidence="8">
    <location>
        <begin position="1"/>
        <end position="47"/>
    </location>
</feature>
<comment type="subcellular location">
    <subcellularLocation>
        <location evidence="1">Nucleus</location>
    </subcellularLocation>
</comment>
<evidence type="ECO:0000256" key="7">
    <source>
        <dbReference type="PROSITE-ProRule" id="PRU00042"/>
    </source>
</evidence>
<proteinExistence type="predicted"/>
<protein>
    <submittedName>
        <fullName evidence="11">Zinc finger protein 782-like</fullName>
    </submittedName>
</protein>
<keyword evidence="4 7" id="KW-0863">Zinc-finger</keyword>
<dbReference type="Proteomes" id="UP000504606">
    <property type="component" value="Unplaced"/>
</dbReference>
<dbReference type="Gene3D" id="3.30.160.60">
    <property type="entry name" value="Classic Zinc Finger"/>
    <property type="match status" value="3"/>
</dbReference>
<evidence type="ECO:0000256" key="6">
    <source>
        <dbReference type="ARBA" id="ARBA00023242"/>
    </source>
</evidence>
<feature type="domain" description="C2H2-type" evidence="9">
    <location>
        <begin position="169"/>
        <end position="196"/>
    </location>
</feature>
<dbReference type="FunFam" id="3.30.160.60:FF:002343">
    <property type="entry name" value="Zinc finger protein 33A"/>
    <property type="match status" value="1"/>
</dbReference>
<feature type="domain" description="C2H2-type" evidence="9">
    <location>
        <begin position="225"/>
        <end position="252"/>
    </location>
</feature>
<feature type="compositionally biased region" description="Acidic residues" evidence="8">
    <location>
        <begin position="118"/>
        <end position="127"/>
    </location>
</feature>